<evidence type="ECO:0000313" key="3">
    <source>
        <dbReference type="Proteomes" id="UP000249577"/>
    </source>
</evidence>
<reference evidence="2 3" key="1">
    <citation type="submission" date="2017-08" db="EMBL/GenBank/DDBJ databases">
        <title>Infants hospitalized years apart are colonized by the same room-sourced microbial strains.</title>
        <authorList>
            <person name="Brooks B."/>
            <person name="Olm M.R."/>
            <person name="Firek B.A."/>
            <person name="Baker R."/>
            <person name="Thomas B.C."/>
            <person name="Morowitz M.J."/>
            <person name="Banfield J.F."/>
        </authorList>
    </citation>
    <scope>NUCLEOTIDE SEQUENCE [LARGE SCALE GENOMIC DNA]</scope>
    <source>
        <strain evidence="2">S2_005_003_R2_43</strain>
    </source>
</reference>
<keyword evidence="1" id="KW-0812">Transmembrane</keyword>
<keyword evidence="1" id="KW-0472">Membrane</keyword>
<dbReference type="AlphaFoldDB" id="A0A2W5KH06"/>
<dbReference type="InterPro" id="IPR009325">
    <property type="entry name" value="DUF983"/>
</dbReference>
<evidence type="ECO:0000313" key="2">
    <source>
        <dbReference type="EMBL" id="PZQ15034.1"/>
    </source>
</evidence>
<feature type="transmembrane region" description="Helical" evidence="1">
    <location>
        <begin position="68"/>
        <end position="87"/>
    </location>
</feature>
<accession>A0A2W5KH06</accession>
<evidence type="ECO:0000256" key="1">
    <source>
        <dbReference type="SAM" id="Phobius"/>
    </source>
</evidence>
<keyword evidence="1" id="KW-1133">Transmembrane helix</keyword>
<protein>
    <recommendedName>
        <fullName evidence="4">DUF983 domain-containing protein</fullName>
    </recommendedName>
</protein>
<proteinExistence type="predicted"/>
<gene>
    <name evidence="2" type="ORF">DI565_11430</name>
</gene>
<sequence length="149" mass="16187">MTLQYAAEEEAPALPERLVSRAMGRGLRLRCPNCGEGRMFSSYLKVEDACGACGEELHHQRADDAPPYVVISIVAHIVVAALLSVEVAYHPPVWVHMSIWLPLTVILSLVLLPPVKGSLVGLQWALRMHGFGGGDSHFSDGGLKPEPRP</sequence>
<dbReference type="NCBIfam" id="NF004633">
    <property type="entry name" value="PRK05978.1"/>
    <property type="match status" value="1"/>
</dbReference>
<dbReference type="EMBL" id="QFPN01000005">
    <property type="protein sequence ID" value="PZQ15034.1"/>
    <property type="molecule type" value="Genomic_DNA"/>
</dbReference>
<dbReference type="Pfam" id="PF06170">
    <property type="entry name" value="DUF983"/>
    <property type="match status" value="1"/>
</dbReference>
<evidence type="ECO:0008006" key="4">
    <source>
        <dbReference type="Google" id="ProtNLM"/>
    </source>
</evidence>
<comment type="caution">
    <text evidence="2">The sequence shown here is derived from an EMBL/GenBank/DDBJ whole genome shotgun (WGS) entry which is preliminary data.</text>
</comment>
<dbReference type="Proteomes" id="UP000249577">
    <property type="component" value="Unassembled WGS sequence"/>
</dbReference>
<organism evidence="2 3">
    <name type="scientific">Ancylobacter novellus</name>
    <name type="common">Thiobacillus novellus</name>
    <dbReference type="NCBI Taxonomy" id="921"/>
    <lineage>
        <taxon>Bacteria</taxon>
        <taxon>Pseudomonadati</taxon>
        <taxon>Pseudomonadota</taxon>
        <taxon>Alphaproteobacteria</taxon>
        <taxon>Hyphomicrobiales</taxon>
        <taxon>Xanthobacteraceae</taxon>
        <taxon>Ancylobacter</taxon>
    </lineage>
</organism>
<feature type="transmembrane region" description="Helical" evidence="1">
    <location>
        <begin position="93"/>
        <end position="112"/>
    </location>
</feature>
<name>A0A2W5KH06_ANCNO</name>